<accession>A0A853J808</accession>
<dbReference type="SUPFAM" id="SSF103642">
    <property type="entry name" value="Sec-C motif"/>
    <property type="match status" value="1"/>
</dbReference>
<reference evidence="1 2" key="1">
    <citation type="submission" date="2020-07" db="EMBL/GenBank/DDBJ databases">
        <title>Luteimonas sp. SJ-92.</title>
        <authorList>
            <person name="Huang X.-X."/>
            <person name="Xu L."/>
            <person name="Sun J.-Q."/>
        </authorList>
    </citation>
    <scope>NUCLEOTIDE SEQUENCE [LARGE SCALE GENOMIC DNA]</scope>
    <source>
        <strain evidence="1 2">SJ-92</strain>
    </source>
</reference>
<keyword evidence="2" id="KW-1185">Reference proteome</keyword>
<dbReference type="RefSeq" id="WP_180677102.1">
    <property type="nucleotide sequence ID" value="NZ_JACCKA010000024.1"/>
</dbReference>
<dbReference type="InterPro" id="IPR011990">
    <property type="entry name" value="TPR-like_helical_dom_sf"/>
</dbReference>
<gene>
    <name evidence="1" type="ORF">H0E84_02785</name>
</gene>
<comment type="caution">
    <text evidence="1">The sequence shown here is derived from an EMBL/GenBank/DDBJ whole genome shotgun (WGS) entry which is preliminary data.</text>
</comment>
<dbReference type="Gene3D" id="3.10.450.50">
    <property type="match status" value="1"/>
</dbReference>
<dbReference type="Pfam" id="PF02810">
    <property type="entry name" value="SEC-C"/>
    <property type="match status" value="1"/>
</dbReference>
<evidence type="ECO:0000313" key="1">
    <source>
        <dbReference type="EMBL" id="NZA25296.1"/>
    </source>
</evidence>
<dbReference type="Proteomes" id="UP000578091">
    <property type="component" value="Unassembled WGS sequence"/>
</dbReference>
<dbReference type="InterPro" id="IPR004027">
    <property type="entry name" value="SEC_C_motif"/>
</dbReference>
<dbReference type="AlphaFoldDB" id="A0A853J808"/>
<sequence length="623" mass="68732">MSHPHDPDDLSDASGDALDLFVGAIVGAIVRRASTADLSRLAAQSAPLLLPLLPEHPDAREDVQAMARMLARCVADHTPRPERRFAVLKSPRPGRNDPCDCGSGRKFKQCCLPLESGAPANPIEGMNLLPYVLDNLPRRRWAELVGSAIDPLAVDYAARAMLEGDEADRAIALLEPWFAGTAEISGRLEPLLDSLLDAYSVLARPRKKRTLIERALEHGDRIIRSSMHQRLATMAADEGDYGTAWRHFREAQRENADAASLSHLEVILLLNQGESERARERARFWIARLRRIDPVGHAGLIGLLEELVENGAEALVDMQTGLGEELDALRGLARAAPAPMAAHGFAGGSGEDLGMMVPDRELAAALDAWREVFPQVGPALTSLVIEEHPAWDVADTWLRCLRERPLLWQSFDVLDDLVLALTAVYVPGIEPLRDALLGRAETLLHLTLDPHTGKTLEWGHMANRPALRLLAQYIATDDEQPGDATLARMEWALALNPGDKHDYRTAVAAARLERREPERALEIVVRYPEDTSLCFARVLALYALGREGEALQVLRQAHALLPRIAPMLAAARPRKPALDPRWYTYGGADQAWHHRERFLGAWQTCEGALPWLRKALKALGRAG</sequence>
<dbReference type="EMBL" id="JACCKA010000024">
    <property type="protein sequence ID" value="NZA25296.1"/>
    <property type="molecule type" value="Genomic_DNA"/>
</dbReference>
<organism evidence="1 2">
    <name type="scientific">Luteimonas salinisoli</name>
    <dbReference type="NCBI Taxonomy" id="2752307"/>
    <lineage>
        <taxon>Bacteria</taxon>
        <taxon>Pseudomonadati</taxon>
        <taxon>Pseudomonadota</taxon>
        <taxon>Gammaproteobacteria</taxon>
        <taxon>Lysobacterales</taxon>
        <taxon>Lysobacteraceae</taxon>
        <taxon>Luteimonas</taxon>
    </lineage>
</organism>
<dbReference type="SUPFAM" id="SSF48452">
    <property type="entry name" value="TPR-like"/>
    <property type="match status" value="1"/>
</dbReference>
<evidence type="ECO:0000313" key="2">
    <source>
        <dbReference type="Proteomes" id="UP000578091"/>
    </source>
</evidence>
<name>A0A853J808_9GAMM</name>
<protein>
    <submittedName>
        <fullName evidence="1">SEC-C domain-containing protein</fullName>
    </submittedName>
</protein>
<proteinExistence type="predicted"/>